<evidence type="ECO:0000313" key="3">
    <source>
        <dbReference type="RefSeq" id="XP_022835727.1"/>
    </source>
</evidence>
<dbReference type="Pfam" id="PF25273">
    <property type="entry name" value="DUF7869"/>
    <property type="match status" value="1"/>
</dbReference>
<dbReference type="RefSeq" id="XP_022835727.1">
    <property type="nucleotide sequence ID" value="XM_022979959.1"/>
</dbReference>
<accession>A0A9J7EQS2</accession>
<proteinExistence type="predicted"/>
<dbReference type="KEGG" id="sliu:111363161"/>
<keyword evidence="2" id="KW-1185">Reference proteome</keyword>
<organism evidence="2 3">
    <name type="scientific">Spodoptera litura</name>
    <name type="common">Asian cotton leafworm</name>
    <dbReference type="NCBI Taxonomy" id="69820"/>
    <lineage>
        <taxon>Eukaryota</taxon>
        <taxon>Metazoa</taxon>
        <taxon>Ecdysozoa</taxon>
        <taxon>Arthropoda</taxon>
        <taxon>Hexapoda</taxon>
        <taxon>Insecta</taxon>
        <taxon>Pterygota</taxon>
        <taxon>Neoptera</taxon>
        <taxon>Endopterygota</taxon>
        <taxon>Lepidoptera</taxon>
        <taxon>Glossata</taxon>
        <taxon>Ditrysia</taxon>
        <taxon>Noctuoidea</taxon>
        <taxon>Noctuidae</taxon>
        <taxon>Amphipyrinae</taxon>
        <taxon>Spodoptera</taxon>
    </lineage>
</organism>
<feature type="domain" description="DUF7869" evidence="1">
    <location>
        <begin position="330"/>
        <end position="444"/>
    </location>
</feature>
<dbReference type="AlphaFoldDB" id="A0A9J7EQS2"/>
<dbReference type="InterPro" id="IPR057191">
    <property type="entry name" value="DUF7869"/>
</dbReference>
<dbReference type="PANTHER" id="PTHR10773">
    <property type="entry name" value="DNA-DIRECTED RNA POLYMERASES I, II, AND III SUBUNIT RPABC2"/>
    <property type="match status" value="1"/>
</dbReference>
<name>A0A9J7EQS2_SPOLT</name>
<dbReference type="PANTHER" id="PTHR10773:SF19">
    <property type="match status" value="1"/>
</dbReference>
<protein>
    <submittedName>
        <fullName evidence="3">Uncharacterized protein LOC111363161</fullName>
    </submittedName>
</protein>
<gene>
    <name evidence="3" type="primary">LOC111363161</name>
</gene>
<dbReference type="GeneID" id="111363161"/>
<dbReference type="OrthoDB" id="6776127at2759"/>
<evidence type="ECO:0000259" key="1">
    <source>
        <dbReference type="Pfam" id="PF25273"/>
    </source>
</evidence>
<evidence type="ECO:0000313" key="2">
    <source>
        <dbReference type="Proteomes" id="UP000301870"/>
    </source>
</evidence>
<dbReference type="Proteomes" id="UP000301870">
    <property type="component" value="Unplaced"/>
</dbReference>
<sequence length="557" mass="65408">MSKSNKVISARFLKLPCVNCKLNCSQQLDDRARYDIFNNFWKLGDLSKQRLFIYSCMIDIHPKYKYTNAENPRRPNKAFFLTVNDRKIRVCKTFFKNTLDITDRMIYTVKTNTNENGFVLEERRGKHGHNTKISPQLAADIKKHIDSIPRMESHYLRAQTTKEYIGGGKTIKDLYRDFSELQSLNGKDSGKYITYYKIFTTEYNISFFSPKKDQCDLCTSYENSDNSQKIIIESKYKNHLKEKELSRTEKLNDRMNADNDNKVVVYDLEAVLQCPRGDTSAFYYKSKINSYNLTMTELNNKDTKNAYDNVQCYFWTEIEAKRGAIEIGTCVWEFLKKISCEGGIEGKNVIFYSDNCCGQNKNKYIATLYLYAVQMLNINSITHKFLIRGHTQNEADSVHSLIEKEVKKNLKTGPIYTPDQYVALIKSAKKCSPPINVHEMTYNMFVDLKNLQEEWGYNYTINIDGETVNWNEIKQLKMCKGNPFTFYYKNSYEDESFKEVNVRNKRKKMKTEVDNILLKQAYTERQTLSANKKKDLNELRTKRLIPSYYDFYYNTIL</sequence>
<reference evidence="3" key="1">
    <citation type="submission" date="2025-08" db="UniProtKB">
        <authorList>
            <consortium name="RefSeq"/>
        </authorList>
    </citation>
    <scope>IDENTIFICATION</scope>
    <source>
        <strain evidence="3">Ishihara</strain>
        <tissue evidence="3">Whole body</tissue>
    </source>
</reference>